<dbReference type="RefSeq" id="WP_035685365.1">
    <property type="nucleotide sequence ID" value="NZ_JPRL01000001.1"/>
</dbReference>
<proteinExistence type="predicted"/>
<keyword evidence="2" id="KW-1185">Reference proteome</keyword>
<accession>A0A085ZQG2</accession>
<evidence type="ECO:0000313" key="2">
    <source>
        <dbReference type="Proteomes" id="UP000028715"/>
    </source>
</evidence>
<organism evidence="1 2">
    <name type="scientific">Flavobacterium reichenbachii</name>
    <dbReference type="NCBI Taxonomy" id="362418"/>
    <lineage>
        <taxon>Bacteria</taxon>
        <taxon>Pseudomonadati</taxon>
        <taxon>Bacteroidota</taxon>
        <taxon>Flavobacteriia</taxon>
        <taxon>Flavobacteriales</taxon>
        <taxon>Flavobacteriaceae</taxon>
        <taxon>Flavobacterium</taxon>
    </lineage>
</organism>
<dbReference type="EMBL" id="JPRL01000001">
    <property type="protein sequence ID" value="KFF06676.1"/>
    <property type="molecule type" value="Genomic_DNA"/>
</dbReference>
<name>A0A085ZQG2_9FLAO</name>
<reference evidence="1 2" key="1">
    <citation type="submission" date="2014-07" db="EMBL/GenBank/DDBJ databases">
        <title>Genome of Flavobacterium reichenbachii LMG 25512.</title>
        <authorList>
            <person name="Stropko S.J."/>
            <person name="Pipes S.E."/>
            <person name="Newman J.D."/>
        </authorList>
    </citation>
    <scope>NUCLEOTIDE SEQUENCE [LARGE SCALE GENOMIC DNA]</scope>
    <source>
        <strain evidence="1 2">LMG 25512</strain>
    </source>
</reference>
<comment type="caution">
    <text evidence="1">The sequence shown here is derived from an EMBL/GenBank/DDBJ whole genome shotgun (WGS) entry which is preliminary data.</text>
</comment>
<dbReference type="AlphaFoldDB" id="A0A085ZQG2"/>
<sequence length="194" mass="22376">MSIFHNLQIVPQSNTLIKLVDIKIFISKLASNGYIEKGFTILTGDDDKIKNISFWDFNDTNVSSDLTKESKLEIVKEENFENLSDAKNYAFKIHLTKTSSLLENLEVFKVTDRETFPIFISFFSEPIDFTVTKEDEETEEFEEITVSNVNCIIKSSGRNSESLWGLVENRNEFQAFFEEVIQFLGEVETGTYFD</sequence>
<gene>
    <name evidence="1" type="ORF">IW19_14680</name>
</gene>
<dbReference type="Proteomes" id="UP000028715">
    <property type="component" value="Unassembled WGS sequence"/>
</dbReference>
<evidence type="ECO:0000313" key="1">
    <source>
        <dbReference type="EMBL" id="KFF06676.1"/>
    </source>
</evidence>
<protein>
    <submittedName>
        <fullName evidence="1">Uncharacterized protein</fullName>
    </submittedName>
</protein>